<feature type="region of interest" description="Disordered" evidence="1">
    <location>
        <begin position="45"/>
        <end position="257"/>
    </location>
</feature>
<dbReference type="GeneID" id="101679775"/>
<reference evidence="3" key="1">
    <citation type="submission" date="2025-08" db="UniProtKB">
        <authorList>
            <consortium name="RefSeq"/>
        </authorList>
    </citation>
    <scope>IDENTIFICATION</scope>
    <source>
        <tissue evidence="3">Brain</tissue>
    </source>
</reference>
<gene>
    <name evidence="3" type="primary">LOC101679775</name>
</gene>
<evidence type="ECO:0000313" key="3">
    <source>
        <dbReference type="RefSeq" id="XP_044940524.1"/>
    </source>
</evidence>
<protein>
    <submittedName>
        <fullName evidence="3">Basic proline-rich protein-like isoform X2</fullName>
    </submittedName>
</protein>
<organism evidence="2 3">
    <name type="scientific">Mustela putorius furo</name>
    <name type="common">European domestic ferret</name>
    <name type="synonym">Mustela furo</name>
    <dbReference type="NCBI Taxonomy" id="9669"/>
    <lineage>
        <taxon>Eukaryota</taxon>
        <taxon>Metazoa</taxon>
        <taxon>Chordata</taxon>
        <taxon>Craniata</taxon>
        <taxon>Vertebrata</taxon>
        <taxon>Euteleostomi</taxon>
        <taxon>Mammalia</taxon>
        <taxon>Eutheria</taxon>
        <taxon>Laurasiatheria</taxon>
        <taxon>Carnivora</taxon>
        <taxon>Caniformia</taxon>
        <taxon>Musteloidea</taxon>
        <taxon>Mustelidae</taxon>
        <taxon>Mustelinae</taxon>
        <taxon>Mustela</taxon>
    </lineage>
</organism>
<keyword evidence="2" id="KW-1185">Reference proteome</keyword>
<feature type="compositionally biased region" description="Low complexity" evidence="1">
    <location>
        <begin position="129"/>
        <end position="174"/>
    </location>
</feature>
<evidence type="ECO:0000313" key="2">
    <source>
        <dbReference type="Proteomes" id="UP000000715"/>
    </source>
</evidence>
<dbReference type="AlphaFoldDB" id="A0A8U0V7B8"/>
<sequence length="257" mass="26791">MRNGFEKCVLTWLPKTRVTRKSKGRPAGSYLGAWSCLRAAGRVPRGRARSDCAGTSRPGRTALGPTDGSGGPSPLRGGDGREDGELIPNCSEEQTLDWTAAQTPVPRTPHPAARTPQPASRLGHRCRLPPRCGPRLPASSRVGGAQGARRQQGERAGSQAPAPRLCLLLPRGGAPSPGPGPPRPRPQRARARRPAGPPASSQRRGAPEPRGPCGAAYAHAPRASRQEPGDSWCAPACGAATAGGAQGGYNRSSRRIC</sequence>
<feature type="compositionally biased region" description="Low complexity" evidence="1">
    <location>
        <begin position="234"/>
        <end position="243"/>
    </location>
</feature>
<proteinExistence type="predicted"/>
<evidence type="ECO:0000256" key="1">
    <source>
        <dbReference type="SAM" id="MobiDB-lite"/>
    </source>
</evidence>
<dbReference type="RefSeq" id="XP_044940524.1">
    <property type="nucleotide sequence ID" value="XM_045084589.1"/>
</dbReference>
<name>A0A8U0V7B8_MUSPF</name>
<feature type="compositionally biased region" description="Polar residues" evidence="1">
    <location>
        <begin position="91"/>
        <end position="102"/>
    </location>
</feature>
<accession>A0A8U0V7B8</accession>
<dbReference type="Proteomes" id="UP000000715">
    <property type="component" value="Unplaced"/>
</dbReference>